<feature type="domain" description="PucR C-terminal helix-turn-helix" evidence="3">
    <location>
        <begin position="498"/>
        <end position="556"/>
    </location>
</feature>
<dbReference type="InterPro" id="IPR051448">
    <property type="entry name" value="CdaR-like_regulators"/>
</dbReference>
<evidence type="ECO:0000313" key="6">
    <source>
        <dbReference type="Proteomes" id="UP001343257"/>
    </source>
</evidence>
<dbReference type="InterPro" id="IPR041522">
    <property type="entry name" value="CdaR_GGDEF"/>
</dbReference>
<feature type="domain" description="CdaR GGDEF-like" evidence="4">
    <location>
        <begin position="350"/>
        <end position="446"/>
    </location>
</feature>
<reference evidence="5 6" key="1">
    <citation type="submission" date="2023-03" db="EMBL/GenBank/DDBJ databases">
        <title>Bacillus Genome Sequencing.</title>
        <authorList>
            <person name="Dunlap C."/>
        </authorList>
    </citation>
    <scope>NUCLEOTIDE SEQUENCE [LARGE SCALE GENOMIC DNA]</scope>
    <source>
        <strain evidence="5 6">NRS-52</strain>
    </source>
</reference>
<evidence type="ECO:0000256" key="1">
    <source>
        <dbReference type="ARBA" id="ARBA00006754"/>
    </source>
</evidence>
<proteinExistence type="inferred from homology"/>
<feature type="domain" description="Purine catabolism PurC-like" evidence="2">
    <location>
        <begin position="22"/>
        <end position="140"/>
    </location>
</feature>
<dbReference type="Gene3D" id="1.10.10.2840">
    <property type="entry name" value="PucR C-terminal helix-turn-helix domain"/>
    <property type="match status" value="1"/>
</dbReference>
<organism evidence="5 6">
    <name type="scientific">Paenibacillus chibensis</name>
    <dbReference type="NCBI Taxonomy" id="59846"/>
    <lineage>
        <taxon>Bacteria</taxon>
        <taxon>Bacillati</taxon>
        <taxon>Bacillota</taxon>
        <taxon>Bacilli</taxon>
        <taxon>Bacillales</taxon>
        <taxon>Paenibacillaceae</taxon>
        <taxon>Paenibacillus</taxon>
    </lineage>
</organism>
<dbReference type="InterPro" id="IPR012914">
    <property type="entry name" value="PucR_dom"/>
</dbReference>
<gene>
    <name evidence="5" type="ORF">P9847_16255</name>
</gene>
<evidence type="ECO:0000259" key="3">
    <source>
        <dbReference type="Pfam" id="PF13556"/>
    </source>
</evidence>
<dbReference type="Proteomes" id="UP001343257">
    <property type="component" value="Unassembled WGS sequence"/>
</dbReference>
<accession>A0ABU6PVG6</accession>
<evidence type="ECO:0000259" key="4">
    <source>
        <dbReference type="Pfam" id="PF17853"/>
    </source>
</evidence>
<protein>
    <submittedName>
        <fullName evidence="5">PucR family transcriptional regulator ligand-binding domain-containing protein</fullName>
    </submittedName>
</protein>
<dbReference type="InterPro" id="IPR042070">
    <property type="entry name" value="PucR_C-HTH_sf"/>
</dbReference>
<dbReference type="Pfam" id="PF17853">
    <property type="entry name" value="GGDEF_2"/>
    <property type="match status" value="1"/>
</dbReference>
<comment type="similarity">
    <text evidence="1">Belongs to the CdaR family.</text>
</comment>
<name>A0ABU6PVG6_9BACL</name>
<comment type="caution">
    <text evidence="5">The sequence shown here is derived from an EMBL/GenBank/DDBJ whole genome shotgun (WGS) entry which is preliminary data.</text>
</comment>
<sequence>MSPLNQGGCDGKMGGFTLYVKDVLQRPVFQRARLIAGAGGTGRKVGWVHILEIANVAPFVTKNDLILTTGLWLRHYEQQRLSYMQQLIRQEAAGLCVELGTSIENIPGEILELADASDFPLIVFEQPVRFVEITQDIHGLLINQQHQMLKDLEAFSRRLQQITLQSTDVNAVLHVLYEYTGQQVVYHSTVDTNKFVPRIVTASSADEITAVYRRQVEASETAQQEAGVFALPQDRLLLTQPVICLGQTLAHVGLIISPHQAQDRITLLLDYTAKSLASLLLRMLFLEEKMLRDQNQLIQDILNQQARDEEEARARMGLRPSKQGEMWFAAGMIETEVTGGDGELDRDKVESDQQDLLVRLRALLKKHALHNLLMQKGPRIYMLCAREKAARDDKPAELQQTLRKIVERLQLPAEPSLRLQAGFGLIRTRMTDMHKGFKEAEQVLEVSSSVAAVQGGLFYDRIGVYRLLKSIPAETLASFISDQLGQLMAYDQEHHLHLLQTLDMYLKCMGSKNDTAKALFIHRQTLYNRLDKLTEILGENYLEPERRVCLEMALLALPLLS</sequence>
<dbReference type="InterPro" id="IPR025736">
    <property type="entry name" value="PucR_C-HTH_dom"/>
</dbReference>
<dbReference type="Pfam" id="PF07905">
    <property type="entry name" value="PucR"/>
    <property type="match status" value="1"/>
</dbReference>
<evidence type="ECO:0000313" key="5">
    <source>
        <dbReference type="EMBL" id="MED5018864.1"/>
    </source>
</evidence>
<dbReference type="EMBL" id="JARTLD010000039">
    <property type="protein sequence ID" value="MED5018864.1"/>
    <property type="molecule type" value="Genomic_DNA"/>
</dbReference>
<dbReference type="Pfam" id="PF13556">
    <property type="entry name" value="HTH_30"/>
    <property type="match status" value="1"/>
</dbReference>
<dbReference type="PANTHER" id="PTHR33744:SF1">
    <property type="entry name" value="DNA-BINDING TRANSCRIPTIONAL ACTIVATOR ADER"/>
    <property type="match status" value="1"/>
</dbReference>
<keyword evidence="6" id="KW-1185">Reference proteome</keyword>
<evidence type="ECO:0000259" key="2">
    <source>
        <dbReference type="Pfam" id="PF07905"/>
    </source>
</evidence>
<dbReference type="RefSeq" id="WP_328279455.1">
    <property type="nucleotide sequence ID" value="NZ_JARTLD010000039.1"/>
</dbReference>
<dbReference type="PANTHER" id="PTHR33744">
    <property type="entry name" value="CARBOHYDRATE DIACID REGULATOR"/>
    <property type="match status" value="1"/>
</dbReference>